<dbReference type="InterPro" id="IPR006162">
    <property type="entry name" value="Ppantetheine_attach_site"/>
</dbReference>
<reference evidence="14 16" key="1">
    <citation type="submission" date="2018-04" db="EMBL/GenBank/DDBJ databases">
        <title>Whole genome sequencing of Morganella morganii AR_0133.</title>
        <authorList>
            <person name="Conlan S."/>
            <person name="Thomas P.J."/>
            <person name="Mullikin J."/>
            <person name="Frank K.M."/>
            <person name="Segre J.A."/>
        </authorList>
    </citation>
    <scope>NUCLEOTIDE SEQUENCE [LARGE SCALE GENOMIC DNA]</scope>
    <source>
        <strain evidence="14 16">AR_0133</strain>
    </source>
</reference>
<dbReference type="Pfam" id="PF08659">
    <property type="entry name" value="KR"/>
    <property type="match status" value="1"/>
</dbReference>
<dbReference type="RefSeq" id="WP_017827831.1">
    <property type="nucleotide sequence ID" value="NZ_CP028956.1"/>
</dbReference>
<dbReference type="GO" id="GO:0004315">
    <property type="term" value="F:3-oxoacyl-[acyl-carrier-protein] synthase activity"/>
    <property type="evidence" value="ECO:0007669"/>
    <property type="project" value="InterPro"/>
</dbReference>
<dbReference type="PROSITE" id="PS00606">
    <property type="entry name" value="KS3_1"/>
    <property type="match status" value="1"/>
</dbReference>
<dbReference type="Proteomes" id="UP001182247">
    <property type="component" value="Unassembled WGS sequence"/>
</dbReference>
<dbReference type="SMART" id="SM00823">
    <property type="entry name" value="PKS_PP"/>
    <property type="match status" value="2"/>
</dbReference>
<dbReference type="Pfam" id="PF02801">
    <property type="entry name" value="Ketoacyl-synt_C"/>
    <property type="match status" value="1"/>
</dbReference>
<dbReference type="SUPFAM" id="SSF47336">
    <property type="entry name" value="ACP-like"/>
    <property type="match status" value="2"/>
</dbReference>
<dbReference type="InterPro" id="IPR001031">
    <property type="entry name" value="Thioesterase"/>
</dbReference>
<dbReference type="EMBL" id="CP028956">
    <property type="protein sequence ID" value="AWC93809.1"/>
    <property type="molecule type" value="Genomic_DNA"/>
</dbReference>
<dbReference type="EMBL" id="JAPKIY010000039">
    <property type="protein sequence ID" value="MDS0899779.1"/>
    <property type="molecule type" value="Genomic_DNA"/>
</dbReference>
<evidence type="ECO:0000313" key="15">
    <source>
        <dbReference type="EMBL" id="MDS0899779.1"/>
    </source>
</evidence>
<sequence>MLNFETFYGNSEPIAVIGLSGRFPDAQNIDQFWHNIINKHDSSRLFSEEELKAAGVAEQTYHSPDFVNRGAPLDEAEYFDATLFNYSRSEAELIDPQQRIFLQGAWHALEHAGYAPCNITIKTGVFASARMSSYPAQQDLALHNIGHVRGMQKLLGNDKDYLATRIAYKLNLTGPALTIQTACSSSLVAVHMACESLRSGECSMAIAGGIGITFPQTGGYLYQKGMIFSPDGICRPFDAEANGTFAGNGFGIVVLRRLEDALVDGNTIIAVLRGSAINNDGHQKAGFTAPSVAGQVSVIREAIQLADIKNEDIELIEAHATATPLGDPIEFSALCQVFADRSLTASKCAIGSVKGNIGHLDTAAGITGLIKTILAVNKALIPPSMHFNHPNPQLQIEKSPFYIPKNPKAWSSRIRTAGVSSFGIGGTNCHIIVQSLPDSLVSIKPEQEVDNNFEYSLLLSAATKESLKKLAGDYAPLIKITPANILAHNALQQRQLNLPWRLSIPLTSESDISLLAFSQGSADSLIQYGHTSTNKKIAWLFSGMGSQYPAMGKVMYQHSTTFAETIDRCEQACLQHLTFPLKEVMFGLHSDKLVNASYIQAAIVAYEIAMAAHWRAIGILPEIIVGHSCGEYAAAVIAGFYTIEQMMPLAVYSGQLMESHVNGEMIAVFAEYQDIQIIAKQCHVELAAINGHNNLSFAGQPDDMQKFTQILKAKNIRFREMNNVCAAHTSYIDNILDQLMEFTESLSASQGKIALVSGYTGQLISQKELQHPSYWAQQLRNTVMYQDAIQTLVNHGVTHAMELGPTSVLSDLGEREGITEISWIPTARMGVDEIQMKQQAATTLFIAGYDLPWQSLFKTQGSYIPLPLYPFEKQYYWYEKKDSEKYQPQKSAFDLPISQGRETALKALTTLDLPRLNSFNSTLTTLHNYYVDKMICSCLGHELNTPMSVIDIMRAGRILPRYYQLLVRLLEACVEDGYYIYQQINQHNYYKKIKSISSDKLPLLFHQLQLDSEGLQSIPDTVKRAGEQLYDMMTGVIEPVSVIFPEGASQGVEVLYQDFSFGRYFNQIAAAVLKGLLSHYQPTVAKPLRIIEVGGGTGGTTSWLLPILSTIQHVEYEFTDISPIFTRRAAQKFSQYSFVNYREFNLQQSPEIQGFQSDYYDIIIAANVIHATQHIGDTLTALRTLLRSNGHLLMREITKQARLFDFVFGPLVLPLHDEKIRKGKLFLSPELWHQQCRLAGFQHIRWLPDALPETKDMCEHIILASVSTENDHFDQELPSDTKIQQSSHYQWQLTPCVEQDLIKPTLIFNHQQTLPSEITAILSAIGCLSEQGENQLIVANLADPLIIAEQIRQILLSSSDGFVVITQQAWALTAIETVNPAQRSIRSLLKTIQKEYSSRLIAIVDLGINASWSELVPAFIQIEQGNNEIIVRNHCCYLPQLTPLPSSSTIIAQNIMVSPRWHIITGGFGGLGRITASWLVRQGAKRIAILAPRADSSALDWMNNLQKSNQLEIKWLTCDCRDNAQCHAALTQLENEGGIEGLIHSAGILDDALMTQLTPKRMSDVFSVKAISAKQFCDALEKTDASYLILYSSAAATIGSEGQAAHSLACGYLDGLAEYARRNIKGLTVISIAWGAWQSVGFVAEKQLHDKLQHKGMSTLTTEEGLAHLDACLLDNTSCRLAMRLATPPLMTQKTPLFHQTNHNDHYDNHEINHTRQLCETPTQTDQTEPVSPNRVDYRVGDNLEQWLTACIKQLLRLGDEHIDTHIELFQLGLDSLSFLDLSAEIKKQFAVNIDAEQSYDDMTIAGLASVIRTAAPEKFTVTEALHNQDNISHTMESERYAPFPLTPIQHAYWIGRKNLFNYGGVACHAIFEWDCQRHIWEPASLEKAWNKVIQRHDMLRMIIDDDGQQRILKEVPYFHFIQHDLTNLTQQEQQESLTQIREALSYRVLPTESWPLFEVEISWLNNDCYRLHINLDLLQFDTMSFKILFDDLFNAYSGQELIPQTFTFRDYCLKNQTNRNSDEWKMAWCYWQDLLSDLPSAPYLPIKNSSITEQPRFTTFQHHVSIAQWDKLKQRWKKHGITPSAGLLTLFALVLGRWTKYPAFTLNLTFFNRQPWHPDVTQLIGDFTSVLPIDIYLDNDCTLNESMAKIQRRLWQHLSKSQVNGVEILREWGRYKGDSSQSLLPIVFTSMLGMTLDGDNIDEALNQLFGQPVYSFAQTPQVWLDHQVMEGKEGLTLNWFCMDDIFADGLLTMMFSDYQSLITQLCQDEDNNQSVDKIIAQLPSYQHLAIDNHLQSRYQQLEQTLENHPQIKRAHAMVMVKDDTKVEPPLQLLFEASSDIPLSVIKQPNWLPNLLSPSASLSDIIEKSWQRFEERARYGICHTLYRNALFTELNTPITLAEIVARLKAKPQYERLLSQWLDLLCLHHLLTKEGDQFYATTQFINLCLSAPVFQQPVNDWEYVLWDYLEQSLTQHELLFSGKVSPLSLLFNSDEITTALYAKHPALNYLNQCAKDIVSAMVGATSSLNILEIGAGTGATTQGIVAVLKNTHYSYTFTDISHYFLDKARKKFTAVGEMRYQLFDINAPIQFSHHPDNGYDLIIASNVLHDASHIGHALKRIRSLLKPQGYLLFIEATECQSAMQMATVGFIEGLSAYQDKRILTNKAMLDSESWHDILINTGFETIGQWPQTDSSSLRQTLFLASPTRGGKPYLGKLRDYLSHSLDQNIDSFELFQCENIEATLNGIATSSAQELNEQIQPVAIPDVPTNMINEIIALWSELLGREVNSTNDFFRSGGDSLIATKMISQLHQRGYPATLQQIFTYPCLADFCAHLEQEKQSQREYSSLIPLSAVSAPKPYHYFMVHASDGDPGVYLPLAESLNNTVWGLTVTDASKLTDLDTLLSLHLSSIKTAQQTGPYILIGWSYGAFIASYLAEQLSQQNHSVLLVLIDPVYRHDFIKFCHDDSDSSSDENKQLACTKRLMSFLPESDLPLSDDIACLWLEATNHPTEWTSPEKEWYQRLPPHTQHHYFSGEHWSILQDRATSTHLAEIIDQWVQQKLSNNGYPSEGGN</sequence>
<evidence type="ECO:0000256" key="2">
    <source>
        <dbReference type="ARBA" id="ARBA00004924"/>
    </source>
</evidence>
<dbReference type="InterPro" id="IPR057737">
    <property type="entry name" value="Condensation_MtbB-like"/>
</dbReference>
<dbReference type="GO" id="GO:0006633">
    <property type="term" value="P:fatty acid biosynthetic process"/>
    <property type="evidence" value="ECO:0007669"/>
    <property type="project" value="InterPro"/>
</dbReference>
<evidence type="ECO:0000259" key="13">
    <source>
        <dbReference type="PROSITE" id="PS52004"/>
    </source>
</evidence>
<dbReference type="InterPro" id="IPR001227">
    <property type="entry name" value="Ac_transferase_dom_sf"/>
</dbReference>
<dbReference type="InterPro" id="IPR032821">
    <property type="entry name" value="PKS_assoc"/>
</dbReference>
<dbReference type="InterPro" id="IPR009081">
    <property type="entry name" value="PP-bd_ACP"/>
</dbReference>
<dbReference type="Gene3D" id="3.30.70.3290">
    <property type="match status" value="1"/>
</dbReference>
<keyword evidence="10" id="KW-0443">Lipid metabolism</keyword>
<feature type="domain" description="Carrier" evidence="12">
    <location>
        <begin position="1742"/>
        <end position="1816"/>
    </location>
</feature>
<protein>
    <submittedName>
        <fullName evidence="15">Type I polyketide synthase</fullName>
    </submittedName>
</protein>
<dbReference type="SUPFAM" id="SSF52151">
    <property type="entry name" value="FabD/lysophospholipase-like"/>
    <property type="match status" value="1"/>
</dbReference>
<evidence type="ECO:0000256" key="8">
    <source>
        <dbReference type="ARBA" id="ARBA00022679"/>
    </source>
</evidence>
<dbReference type="PANTHER" id="PTHR43775:SF37">
    <property type="entry name" value="SI:DKEY-61P9.11"/>
    <property type="match status" value="1"/>
</dbReference>
<evidence type="ECO:0000256" key="7">
    <source>
        <dbReference type="ARBA" id="ARBA00022598"/>
    </source>
</evidence>
<dbReference type="CDD" id="cd19535">
    <property type="entry name" value="Cyc_NRPS"/>
    <property type="match status" value="1"/>
</dbReference>
<keyword evidence="9" id="KW-0276">Fatty acid metabolism</keyword>
<dbReference type="Gene3D" id="1.10.1200.10">
    <property type="entry name" value="ACP-like"/>
    <property type="match status" value="2"/>
</dbReference>
<dbReference type="InterPro" id="IPR018201">
    <property type="entry name" value="Ketoacyl_synth_AS"/>
</dbReference>
<comment type="cofactor">
    <cofactor evidence="1">
        <name>pantetheine 4'-phosphate</name>
        <dbReference type="ChEBI" id="CHEBI:47942"/>
    </cofactor>
</comment>
<gene>
    <name evidence="14" type="ORF">AM380_09290</name>
    <name evidence="15" type="ORF">OSC06_17650</name>
</gene>
<accession>A0AAE4FEZ8</accession>
<keyword evidence="5" id="KW-0596">Phosphopantetheine</keyword>
<evidence type="ECO:0000256" key="1">
    <source>
        <dbReference type="ARBA" id="ARBA00001957"/>
    </source>
</evidence>
<dbReference type="SUPFAM" id="SSF53901">
    <property type="entry name" value="Thiolase-like"/>
    <property type="match status" value="1"/>
</dbReference>
<dbReference type="Proteomes" id="UP000244682">
    <property type="component" value="Chromosome"/>
</dbReference>
<dbReference type="InterPro" id="IPR001242">
    <property type="entry name" value="Condensation_dom"/>
</dbReference>
<dbReference type="GO" id="GO:0004312">
    <property type="term" value="F:fatty acid synthase activity"/>
    <property type="evidence" value="ECO:0007669"/>
    <property type="project" value="TreeGrafter"/>
</dbReference>
<keyword evidence="11" id="KW-0511">Multifunctional enzyme</keyword>
<dbReference type="InterPro" id="IPR029063">
    <property type="entry name" value="SAM-dependent_MTases_sf"/>
</dbReference>
<evidence type="ECO:0000313" key="17">
    <source>
        <dbReference type="Proteomes" id="UP001182247"/>
    </source>
</evidence>
<dbReference type="InterPro" id="IPR020841">
    <property type="entry name" value="PKS_Beta-ketoAc_synthase_dom"/>
</dbReference>
<dbReference type="Pfam" id="PF00550">
    <property type="entry name" value="PP-binding"/>
    <property type="match status" value="2"/>
</dbReference>
<dbReference type="FunFam" id="3.30.559.10:FF:000023">
    <property type="entry name" value="Non-ribosomal peptide synthetase"/>
    <property type="match status" value="1"/>
</dbReference>
<proteinExistence type="inferred from homology"/>
<dbReference type="SUPFAM" id="SSF52777">
    <property type="entry name" value="CoA-dependent acyltransferases"/>
    <property type="match status" value="2"/>
</dbReference>
<evidence type="ECO:0000256" key="5">
    <source>
        <dbReference type="ARBA" id="ARBA00022450"/>
    </source>
</evidence>
<dbReference type="SUPFAM" id="SSF53474">
    <property type="entry name" value="alpha/beta-Hydrolases"/>
    <property type="match status" value="1"/>
</dbReference>
<evidence type="ECO:0000256" key="6">
    <source>
        <dbReference type="ARBA" id="ARBA00022553"/>
    </source>
</evidence>
<dbReference type="InterPro" id="IPR029058">
    <property type="entry name" value="AB_hydrolase_fold"/>
</dbReference>
<dbReference type="InterPro" id="IPR036736">
    <property type="entry name" value="ACP-like_sf"/>
</dbReference>
<keyword evidence="7" id="KW-0436">Ligase</keyword>
<evidence type="ECO:0000313" key="14">
    <source>
        <dbReference type="EMBL" id="AWC93809.1"/>
    </source>
</evidence>
<dbReference type="GO" id="GO:0005737">
    <property type="term" value="C:cytoplasm"/>
    <property type="evidence" value="ECO:0007669"/>
    <property type="project" value="TreeGrafter"/>
</dbReference>
<dbReference type="CDD" id="cd05274">
    <property type="entry name" value="KR_FAS_SDR_x"/>
    <property type="match status" value="1"/>
</dbReference>
<dbReference type="SMART" id="SM00825">
    <property type="entry name" value="PKS_KS"/>
    <property type="match status" value="1"/>
</dbReference>
<dbReference type="Pfam" id="PF00975">
    <property type="entry name" value="Thioesterase"/>
    <property type="match status" value="1"/>
</dbReference>
<dbReference type="InterPro" id="IPR050091">
    <property type="entry name" value="PKS_NRPS_Biosynth_Enz"/>
</dbReference>
<dbReference type="InterPro" id="IPR036291">
    <property type="entry name" value="NAD(P)-bd_dom_sf"/>
</dbReference>
<dbReference type="Pfam" id="PF08242">
    <property type="entry name" value="Methyltransf_12"/>
    <property type="match status" value="2"/>
</dbReference>
<dbReference type="Gene3D" id="3.40.50.720">
    <property type="entry name" value="NAD(P)-binding Rossmann-like Domain"/>
    <property type="match status" value="1"/>
</dbReference>
<evidence type="ECO:0000313" key="16">
    <source>
        <dbReference type="Proteomes" id="UP000244682"/>
    </source>
</evidence>
<dbReference type="Pfam" id="PF16197">
    <property type="entry name" value="KAsynt_C_assoc"/>
    <property type="match status" value="1"/>
</dbReference>
<dbReference type="PROSITE" id="PS50075">
    <property type="entry name" value="CARRIER"/>
    <property type="match status" value="2"/>
</dbReference>
<dbReference type="GO" id="GO:0031177">
    <property type="term" value="F:phosphopantetheine binding"/>
    <property type="evidence" value="ECO:0007669"/>
    <property type="project" value="InterPro"/>
</dbReference>
<keyword evidence="8" id="KW-0808">Transferase</keyword>
<dbReference type="InterPro" id="IPR013968">
    <property type="entry name" value="PKS_KR"/>
</dbReference>
<dbReference type="InterPro" id="IPR023213">
    <property type="entry name" value="CAT-like_dom_sf"/>
</dbReference>
<dbReference type="SUPFAM" id="SSF53335">
    <property type="entry name" value="S-adenosyl-L-methionine-dependent methyltransferases"/>
    <property type="match status" value="2"/>
</dbReference>
<organism evidence="15 17">
    <name type="scientific">Morganella morganii</name>
    <name type="common">Proteus morganii</name>
    <dbReference type="NCBI Taxonomy" id="582"/>
    <lineage>
        <taxon>Bacteria</taxon>
        <taxon>Pseudomonadati</taxon>
        <taxon>Pseudomonadota</taxon>
        <taxon>Gammaproteobacteria</taxon>
        <taxon>Enterobacterales</taxon>
        <taxon>Morganellaceae</taxon>
        <taxon>Morganella</taxon>
    </lineage>
</organism>
<evidence type="ECO:0000256" key="11">
    <source>
        <dbReference type="ARBA" id="ARBA00023268"/>
    </source>
</evidence>
<evidence type="ECO:0000256" key="3">
    <source>
        <dbReference type="ARBA" id="ARBA00005194"/>
    </source>
</evidence>
<dbReference type="InterPro" id="IPR016035">
    <property type="entry name" value="Acyl_Trfase/lysoPLipase"/>
</dbReference>
<dbReference type="GO" id="GO:0005886">
    <property type="term" value="C:plasma membrane"/>
    <property type="evidence" value="ECO:0007669"/>
    <property type="project" value="TreeGrafter"/>
</dbReference>
<dbReference type="SMART" id="SM00822">
    <property type="entry name" value="PKS_KR"/>
    <property type="match status" value="1"/>
</dbReference>
<dbReference type="GO" id="GO:0071770">
    <property type="term" value="P:DIM/DIP cell wall layer assembly"/>
    <property type="evidence" value="ECO:0007669"/>
    <property type="project" value="TreeGrafter"/>
</dbReference>
<evidence type="ECO:0000256" key="9">
    <source>
        <dbReference type="ARBA" id="ARBA00022832"/>
    </source>
</evidence>
<evidence type="ECO:0000259" key="12">
    <source>
        <dbReference type="PROSITE" id="PS50075"/>
    </source>
</evidence>
<comment type="pathway">
    <text evidence="3">Lipid metabolism; fatty acid biosynthesis.</text>
</comment>
<dbReference type="Gene3D" id="3.40.366.10">
    <property type="entry name" value="Malonyl-Coenzyme A Acyl Carrier Protein, domain 2"/>
    <property type="match status" value="1"/>
</dbReference>
<dbReference type="InterPro" id="IPR014031">
    <property type="entry name" value="Ketoacyl_synth_C"/>
</dbReference>
<evidence type="ECO:0000256" key="4">
    <source>
        <dbReference type="ARBA" id="ARBA00006484"/>
    </source>
</evidence>
<dbReference type="CDD" id="cd00833">
    <property type="entry name" value="PKS"/>
    <property type="match status" value="1"/>
</dbReference>
<dbReference type="CDD" id="cd02440">
    <property type="entry name" value="AdoMet_MTases"/>
    <property type="match status" value="1"/>
</dbReference>
<dbReference type="InterPro" id="IPR057326">
    <property type="entry name" value="KR_dom"/>
</dbReference>
<dbReference type="GO" id="GO:0016874">
    <property type="term" value="F:ligase activity"/>
    <property type="evidence" value="ECO:0007669"/>
    <property type="project" value="UniProtKB-KW"/>
</dbReference>
<dbReference type="GO" id="GO:0009403">
    <property type="term" value="P:toxin biosynthetic process"/>
    <property type="evidence" value="ECO:0007669"/>
    <property type="project" value="UniProtKB-ARBA"/>
</dbReference>
<dbReference type="SUPFAM" id="SSF51735">
    <property type="entry name" value="NAD(P)-binding Rossmann-fold domains"/>
    <property type="match status" value="2"/>
</dbReference>
<feature type="domain" description="Ketosynthase family 3 (KS3)" evidence="13">
    <location>
        <begin position="11"/>
        <end position="435"/>
    </location>
</feature>
<dbReference type="Gene3D" id="3.30.559.30">
    <property type="entry name" value="Nonribosomal peptide synthetase, condensation domain"/>
    <property type="match status" value="1"/>
</dbReference>
<dbReference type="InterPro" id="IPR013217">
    <property type="entry name" value="Methyltransf_12"/>
</dbReference>
<dbReference type="Gene3D" id="3.40.50.1820">
    <property type="entry name" value="alpha/beta hydrolase"/>
    <property type="match status" value="1"/>
</dbReference>
<keyword evidence="6" id="KW-0597">Phosphoprotein</keyword>
<comment type="pathway">
    <text evidence="2">Siderophore biosynthesis.</text>
</comment>
<dbReference type="FunFam" id="3.40.47.10:FF:000042">
    <property type="entry name" value="Polyketide synthase Pks13"/>
    <property type="match status" value="1"/>
</dbReference>
<comment type="similarity">
    <text evidence="4">Belongs to the short-chain dehydrogenases/reductases (SDR) family.</text>
</comment>
<dbReference type="Pfam" id="PF00668">
    <property type="entry name" value="Condensation"/>
    <property type="match status" value="1"/>
</dbReference>
<dbReference type="Gene3D" id="3.40.47.10">
    <property type="match status" value="1"/>
</dbReference>
<feature type="domain" description="Carrier" evidence="12">
    <location>
        <begin position="2765"/>
        <end position="2838"/>
    </location>
</feature>
<dbReference type="FunFam" id="3.30.559.30:FF:000006">
    <property type="entry name" value="Yersiniabactin polyketide/non-ribosomal peptide synthetase"/>
    <property type="match status" value="1"/>
</dbReference>
<reference evidence="15" key="2">
    <citation type="submission" date="2023-02" db="EMBL/GenBank/DDBJ databases">
        <title>Detection, antimicrobial susceptibility and genomic characterization of NDM-producing species of Morganellaceae, Yersiniaceae, and Enterobacteriaceae other than Klebsiella.</title>
        <authorList>
            <person name="Camargo C.H."/>
            <person name="Sacchi C.T."/>
            <person name="Campos K.R."/>
        </authorList>
    </citation>
    <scope>NUCLEOTIDE SEQUENCE</scope>
    <source>
        <strain evidence="15">1189_21</strain>
    </source>
</reference>
<dbReference type="InterPro" id="IPR014030">
    <property type="entry name" value="Ketoacyl_synth_N"/>
</dbReference>
<dbReference type="PANTHER" id="PTHR43775">
    <property type="entry name" value="FATTY ACID SYNTHASE"/>
    <property type="match status" value="1"/>
</dbReference>
<dbReference type="Gene3D" id="3.40.50.150">
    <property type="entry name" value="Vaccinia Virus protein VP39"/>
    <property type="match status" value="2"/>
</dbReference>
<dbReference type="Pfam" id="PF00109">
    <property type="entry name" value="ketoacyl-synt"/>
    <property type="match status" value="1"/>
</dbReference>
<evidence type="ECO:0000256" key="10">
    <source>
        <dbReference type="ARBA" id="ARBA00023098"/>
    </source>
</evidence>
<dbReference type="PROSITE" id="PS52004">
    <property type="entry name" value="KS3_2"/>
    <property type="match status" value="1"/>
</dbReference>
<dbReference type="InterPro" id="IPR014043">
    <property type="entry name" value="Acyl_transferase_dom"/>
</dbReference>
<name>A0AAE4FEZ8_MORMO</name>
<dbReference type="Pfam" id="PF00698">
    <property type="entry name" value="Acyl_transf_1"/>
    <property type="match status" value="1"/>
</dbReference>
<dbReference type="Gene3D" id="3.30.559.10">
    <property type="entry name" value="Chloramphenicol acetyltransferase-like domain"/>
    <property type="match status" value="1"/>
</dbReference>
<dbReference type="SMART" id="SM00827">
    <property type="entry name" value="PKS_AT"/>
    <property type="match status" value="1"/>
</dbReference>
<dbReference type="InterPro" id="IPR016039">
    <property type="entry name" value="Thiolase-like"/>
</dbReference>
<dbReference type="InterPro" id="IPR020806">
    <property type="entry name" value="PKS_PP-bd"/>
</dbReference>
<dbReference type="PROSITE" id="PS00012">
    <property type="entry name" value="PHOSPHOPANTETHEINE"/>
    <property type="match status" value="2"/>
</dbReference>